<dbReference type="GO" id="GO:0005737">
    <property type="term" value="C:cytoplasm"/>
    <property type="evidence" value="ECO:0007669"/>
    <property type="project" value="TreeGrafter"/>
</dbReference>
<dbReference type="InterPro" id="IPR050275">
    <property type="entry name" value="PGM_Phosphatase"/>
</dbReference>
<sequence>MSTELILVRHGESVANVTPVIGGMTGDVGLTDRGRRQAELLAERLRAEKFEADVLYASTLPRAQQTARYVSQALGLPVLDDAELQELRPGDADGLSVGEWKSRWPGLADGMWRRPFQAFASGGESWATFLARAGAGLTELVARHPGERIVAVTHGGVIEASLALVFGLGPTTARVKFALANTGVTTWRHDPAADAAHWTLVSVNDAAHLSGLAPEGDGLSAIR</sequence>
<name>A0A1H1QT93_9ACTN</name>
<reference evidence="3 4" key="1">
    <citation type="submission" date="2016-10" db="EMBL/GenBank/DDBJ databases">
        <authorList>
            <person name="de Groot N.N."/>
        </authorList>
    </citation>
    <scope>NUCLEOTIDE SEQUENCE [LARGE SCALE GENOMIC DNA]</scope>
    <source>
        <strain evidence="3 4">DSM 21800</strain>
    </source>
</reference>
<feature type="active site" description="Proton donor/acceptor" evidence="1">
    <location>
        <position position="86"/>
    </location>
</feature>
<dbReference type="SUPFAM" id="SSF53254">
    <property type="entry name" value="Phosphoglycerate mutase-like"/>
    <property type="match status" value="1"/>
</dbReference>
<dbReference type="SMART" id="SM00855">
    <property type="entry name" value="PGAM"/>
    <property type="match status" value="1"/>
</dbReference>
<dbReference type="PROSITE" id="PS00175">
    <property type="entry name" value="PG_MUTASE"/>
    <property type="match status" value="1"/>
</dbReference>
<dbReference type="PANTHER" id="PTHR48100:SF59">
    <property type="entry name" value="ADENOSYLCOBALAMIN_ALPHA-RIBAZOLE PHOSPHATASE"/>
    <property type="match status" value="1"/>
</dbReference>
<dbReference type="InterPro" id="IPR029033">
    <property type="entry name" value="His_PPase_superfam"/>
</dbReference>
<feature type="binding site" evidence="2">
    <location>
        <begin position="113"/>
        <end position="114"/>
    </location>
    <ligand>
        <name>substrate</name>
    </ligand>
</feature>
<evidence type="ECO:0000256" key="1">
    <source>
        <dbReference type="PIRSR" id="PIRSR613078-1"/>
    </source>
</evidence>
<dbReference type="STRING" id="630515.SAMN04489812_1380"/>
<dbReference type="AlphaFoldDB" id="A0A1H1QT93"/>
<evidence type="ECO:0000313" key="4">
    <source>
        <dbReference type="Proteomes" id="UP000199103"/>
    </source>
</evidence>
<dbReference type="Gene3D" id="3.40.50.1240">
    <property type="entry name" value="Phosphoglycerate mutase-like"/>
    <property type="match status" value="1"/>
</dbReference>
<dbReference type="InterPro" id="IPR013078">
    <property type="entry name" value="His_Pase_superF_clade-1"/>
</dbReference>
<gene>
    <name evidence="3" type="ORF">SAMN04489812_1380</name>
</gene>
<feature type="active site" description="Tele-phosphohistidine intermediate" evidence="1">
    <location>
        <position position="10"/>
    </location>
</feature>
<dbReference type="InterPro" id="IPR001345">
    <property type="entry name" value="PG/BPGM_mutase_AS"/>
</dbReference>
<dbReference type="OrthoDB" id="9793115at2"/>
<keyword evidence="4" id="KW-1185">Reference proteome</keyword>
<dbReference type="Pfam" id="PF00300">
    <property type="entry name" value="His_Phos_1"/>
    <property type="match status" value="1"/>
</dbReference>
<protein>
    <submittedName>
        <fullName evidence="3">Probable phosphoglycerate mutase</fullName>
    </submittedName>
</protein>
<dbReference type="EMBL" id="LT629772">
    <property type="protein sequence ID" value="SDS26606.1"/>
    <property type="molecule type" value="Genomic_DNA"/>
</dbReference>
<dbReference type="Proteomes" id="UP000199103">
    <property type="component" value="Chromosome I"/>
</dbReference>
<dbReference type="RefSeq" id="WP_091521902.1">
    <property type="nucleotide sequence ID" value="NZ_LT629772.1"/>
</dbReference>
<dbReference type="GO" id="GO:0016791">
    <property type="term" value="F:phosphatase activity"/>
    <property type="evidence" value="ECO:0007669"/>
    <property type="project" value="TreeGrafter"/>
</dbReference>
<organism evidence="3 4">
    <name type="scientific">Microlunatus soli</name>
    <dbReference type="NCBI Taxonomy" id="630515"/>
    <lineage>
        <taxon>Bacteria</taxon>
        <taxon>Bacillati</taxon>
        <taxon>Actinomycetota</taxon>
        <taxon>Actinomycetes</taxon>
        <taxon>Propionibacteriales</taxon>
        <taxon>Propionibacteriaceae</taxon>
        <taxon>Microlunatus</taxon>
    </lineage>
</organism>
<proteinExistence type="predicted"/>
<feature type="binding site" evidence="2">
    <location>
        <position position="62"/>
    </location>
    <ligand>
        <name>substrate</name>
    </ligand>
</feature>
<evidence type="ECO:0000256" key="2">
    <source>
        <dbReference type="PIRSR" id="PIRSR613078-2"/>
    </source>
</evidence>
<feature type="binding site" evidence="2">
    <location>
        <begin position="9"/>
        <end position="16"/>
    </location>
    <ligand>
        <name>substrate</name>
    </ligand>
</feature>
<evidence type="ECO:0000313" key="3">
    <source>
        <dbReference type="EMBL" id="SDS26606.1"/>
    </source>
</evidence>
<accession>A0A1H1QT93</accession>
<dbReference type="PANTHER" id="PTHR48100">
    <property type="entry name" value="BROAD-SPECIFICITY PHOSPHATASE YOR283W-RELATED"/>
    <property type="match status" value="1"/>
</dbReference>
<dbReference type="CDD" id="cd07067">
    <property type="entry name" value="HP_PGM_like"/>
    <property type="match status" value="1"/>
</dbReference>